<gene>
    <name evidence="6" type="ORF">EJB05_45832</name>
</gene>
<dbReference type="GO" id="GO:0008146">
    <property type="term" value="F:sulfotransferase activity"/>
    <property type="evidence" value="ECO:0007669"/>
    <property type="project" value="InterPro"/>
</dbReference>
<evidence type="ECO:0000256" key="2">
    <source>
        <dbReference type="ARBA" id="ARBA00022679"/>
    </source>
</evidence>
<dbReference type="EC" id="2.8.2.-" evidence="3"/>
<evidence type="ECO:0000313" key="6">
    <source>
        <dbReference type="EMBL" id="TVU12199.1"/>
    </source>
</evidence>
<evidence type="ECO:0000256" key="4">
    <source>
        <dbReference type="SAM" id="MobiDB-lite"/>
    </source>
</evidence>
<dbReference type="Gene3D" id="3.40.50.300">
    <property type="entry name" value="P-loop containing nucleotide triphosphate hydrolases"/>
    <property type="match status" value="1"/>
</dbReference>
<feature type="non-terminal residue" evidence="6">
    <location>
        <position position="1"/>
    </location>
</feature>
<dbReference type="InterPro" id="IPR000863">
    <property type="entry name" value="Sulfotransferase_dom"/>
</dbReference>
<dbReference type="InterPro" id="IPR027417">
    <property type="entry name" value="P-loop_NTPase"/>
</dbReference>
<feature type="non-terminal residue" evidence="6">
    <location>
        <position position="340"/>
    </location>
</feature>
<accession>A0A5J9TLC2</accession>
<dbReference type="AlphaFoldDB" id="A0A5J9TLC2"/>
<evidence type="ECO:0000259" key="5">
    <source>
        <dbReference type="Pfam" id="PF00685"/>
    </source>
</evidence>
<dbReference type="SUPFAM" id="SSF52540">
    <property type="entry name" value="P-loop containing nucleoside triphosphate hydrolases"/>
    <property type="match status" value="1"/>
</dbReference>
<protein>
    <recommendedName>
        <fullName evidence="3">Sulfotransferase</fullName>
        <ecNumber evidence="3">2.8.2.-</ecNumber>
    </recommendedName>
</protein>
<evidence type="ECO:0000256" key="1">
    <source>
        <dbReference type="ARBA" id="ARBA00005771"/>
    </source>
</evidence>
<organism evidence="6 7">
    <name type="scientific">Eragrostis curvula</name>
    <name type="common">weeping love grass</name>
    <dbReference type="NCBI Taxonomy" id="38414"/>
    <lineage>
        <taxon>Eukaryota</taxon>
        <taxon>Viridiplantae</taxon>
        <taxon>Streptophyta</taxon>
        <taxon>Embryophyta</taxon>
        <taxon>Tracheophyta</taxon>
        <taxon>Spermatophyta</taxon>
        <taxon>Magnoliopsida</taxon>
        <taxon>Liliopsida</taxon>
        <taxon>Poales</taxon>
        <taxon>Poaceae</taxon>
        <taxon>PACMAD clade</taxon>
        <taxon>Chloridoideae</taxon>
        <taxon>Eragrostideae</taxon>
        <taxon>Eragrostidinae</taxon>
        <taxon>Eragrostis</taxon>
    </lineage>
</organism>
<feature type="domain" description="Sulfotransferase" evidence="5">
    <location>
        <begin position="74"/>
        <end position="334"/>
    </location>
</feature>
<evidence type="ECO:0000313" key="7">
    <source>
        <dbReference type="Proteomes" id="UP000324897"/>
    </source>
</evidence>
<feature type="region of interest" description="Disordered" evidence="4">
    <location>
        <begin position="1"/>
        <end position="24"/>
    </location>
</feature>
<keyword evidence="7" id="KW-1185">Reference proteome</keyword>
<evidence type="ECO:0000256" key="3">
    <source>
        <dbReference type="RuleBase" id="RU361155"/>
    </source>
</evidence>
<dbReference type="Pfam" id="PF00685">
    <property type="entry name" value="Sulfotransfer_1"/>
    <property type="match status" value="1"/>
</dbReference>
<comment type="similarity">
    <text evidence="1 3">Belongs to the sulfotransferase 1 family.</text>
</comment>
<dbReference type="EMBL" id="RWGY01000039">
    <property type="protein sequence ID" value="TVU12199.1"/>
    <property type="molecule type" value="Genomic_DNA"/>
</dbReference>
<proteinExistence type="inferred from homology"/>
<comment type="caution">
    <text evidence="6">The sequence shown here is derived from an EMBL/GenBank/DDBJ whole genome shotgun (WGS) entry which is preliminary data.</text>
</comment>
<dbReference type="Proteomes" id="UP000324897">
    <property type="component" value="Chromosome 3"/>
</dbReference>
<name>A0A5J9TLC2_9POAL</name>
<keyword evidence="2 3" id="KW-0808">Transferase</keyword>
<reference evidence="6 7" key="1">
    <citation type="journal article" date="2019" name="Sci. Rep.">
        <title>A high-quality genome of Eragrostis curvula grass provides insights into Poaceae evolution and supports new strategies to enhance forage quality.</title>
        <authorList>
            <person name="Carballo J."/>
            <person name="Santos B.A.C.M."/>
            <person name="Zappacosta D."/>
            <person name="Garbus I."/>
            <person name="Selva J.P."/>
            <person name="Gallo C.A."/>
            <person name="Diaz A."/>
            <person name="Albertini E."/>
            <person name="Caccamo M."/>
            <person name="Echenique V."/>
        </authorList>
    </citation>
    <scope>NUCLEOTIDE SEQUENCE [LARGE SCALE GENOMIC DNA]</scope>
    <source>
        <strain evidence="7">cv. Victoria</strain>
        <tissue evidence="6">Leaf</tissue>
    </source>
</reference>
<dbReference type="PANTHER" id="PTHR11783">
    <property type="entry name" value="SULFOTRANSFERASE SULT"/>
    <property type="match status" value="1"/>
</dbReference>
<dbReference type="Gramene" id="TVU12199">
    <property type="protein sequence ID" value="TVU12199"/>
    <property type="gene ID" value="EJB05_45832"/>
</dbReference>
<dbReference type="OrthoDB" id="205623at2759"/>
<sequence>MATPANTDAALEEPSATVPQKPVLPHGDMAEIVPSLPMETPSSVLQLRPFNGCWLLEQFSMIIPTIHSRFKVRPSDVILASYPKSGTTWLKALSYATLNRATHSPFSKEHPLRHSNPHDCVSFLDIDLISKSDAERNAMLDGFEALHSPRLLATHLPYSLLPEAMAGEVPGCRIVYICRNPKDVLVSELHFLGKLQLTEAFEEFCAGRSFCGPYWCHVLQYWEQSSKSPDKVLFVKYEDMVHDPKSNLKKLAEFMGCAFSKEEEERGVVDAIVELCSLRQLKNMEVNKHGYNNLTVKNEKYFRKGGIGDWRNHLTPDMAERMDKIVEDALQGSGFTFADN</sequence>